<keyword evidence="2 4" id="KW-0413">Isomerase</keyword>
<dbReference type="EMBL" id="AQPF01000004">
    <property type="protein sequence ID" value="KAF0807277.1"/>
    <property type="molecule type" value="Genomic_DNA"/>
</dbReference>
<dbReference type="Proteomes" id="UP000771797">
    <property type="component" value="Unassembled WGS sequence"/>
</dbReference>
<dbReference type="Gene3D" id="3.10.50.40">
    <property type="match status" value="1"/>
</dbReference>
<dbReference type="SUPFAM" id="SSF54534">
    <property type="entry name" value="FKBP-like"/>
    <property type="match status" value="1"/>
</dbReference>
<organism evidence="4 5">
    <name type="scientific">Alcanivorax xiamenensis</name>
    <dbReference type="NCBI Taxonomy" id="1177156"/>
    <lineage>
        <taxon>Bacteria</taxon>
        <taxon>Pseudomonadati</taxon>
        <taxon>Pseudomonadota</taxon>
        <taxon>Gammaproteobacteria</taxon>
        <taxon>Oceanospirillales</taxon>
        <taxon>Alcanivoracaceae</taxon>
        <taxon>Alcanivorax</taxon>
    </lineage>
</organism>
<dbReference type="PROSITE" id="PS50198">
    <property type="entry name" value="PPIC_PPIASE_2"/>
    <property type="match status" value="1"/>
</dbReference>
<evidence type="ECO:0000256" key="1">
    <source>
        <dbReference type="ARBA" id="ARBA00007656"/>
    </source>
</evidence>
<dbReference type="Pfam" id="PF00639">
    <property type="entry name" value="Rotamase"/>
    <property type="match status" value="1"/>
</dbReference>
<dbReference type="InterPro" id="IPR050245">
    <property type="entry name" value="PrsA_foldase"/>
</dbReference>
<comment type="caution">
    <text evidence="4">The sequence shown here is derived from an EMBL/GenBank/DDBJ whole genome shotgun (WGS) entry which is preliminary data.</text>
</comment>
<sequence length="324" mass="35184">MKSAQVLLSAVLAGLAGVIGTVWVMQPSEAVAVSEPASIPSPAASSPTSTGQGDAVAALGAVSLRDQEVADWLAALSPQARSAIQRDRALFDDWARQRLAEKALIQEARQQGWEKREEVTRAIDQARDQILLRSYLGAVSQVPEDFPDDATLRQLYDNRKQELAVPERYYLRQIFLAVDGANADQVKARAGQLVKEARAKKGDFAELARRHSDDAASAARGGDIGVQSLAQLTPEARPVVTALKEGEVSAPFRTASGWHVLKLEKTEAARTATFDEVRDQLRATVREQRRRQNAEAYLNRLVGEASLSINGAAVTALLENQNQP</sequence>
<name>A0ABQ6YC29_9GAMM</name>
<dbReference type="InterPro" id="IPR046357">
    <property type="entry name" value="PPIase_dom_sf"/>
</dbReference>
<dbReference type="RefSeq" id="WP_159660028.1">
    <property type="nucleotide sequence ID" value="NZ_AQPF01000004.1"/>
</dbReference>
<evidence type="ECO:0000256" key="2">
    <source>
        <dbReference type="PROSITE-ProRule" id="PRU00278"/>
    </source>
</evidence>
<reference evidence="4 5" key="1">
    <citation type="submission" date="2012-09" db="EMBL/GenBank/DDBJ databases">
        <title>Genome Sequence of alkane-degrading Bacterium Alcanivorax sp. 6-D-6.</title>
        <authorList>
            <person name="Lai Q."/>
            <person name="Shao Z."/>
        </authorList>
    </citation>
    <scope>NUCLEOTIDE SEQUENCE [LARGE SCALE GENOMIC DNA]</scope>
    <source>
        <strain evidence="4 5">6-D-6</strain>
    </source>
</reference>
<dbReference type="PANTHER" id="PTHR47245:SF3">
    <property type="entry name" value="PEPTIDYL-PROLYL CIS-TRANS ISOMERASE, PPIC-TYPE-RELATED"/>
    <property type="match status" value="1"/>
</dbReference>
<dbReference type="PROSITE" id="PS01096">
    <property type="entry name" value="PPIC_PPIASE_1"/>
    <property type="match status" value="1"/>
</dbReference>
<gene>
    <name evidence="4" type="ORF">A6D6_00829</name>
</gene>
<comment type="similarity">
    <text evidence="1">Belongs to the PpiC/parvulin rotamase family.</text>
</comment>
<proteinExistence type="inferred from homology"/>
<dbReference type="InterPro" id="IPR027304">
    <property type="entry name" value="Trigger_fact/SurA_dom_sf"/>
</dbReference>
<dbReference type="SUPFAM" id="SSF109998">
    <property type="entry name" value="Triger factor/SurA peptide-binding domain-like"/>
    <property type="match status" value="1"/>
</dbReference>
<feature type="domain" description="PpiC" evidence="3">
    <location>
        <begin position="166"/>
        <end position="265"/>
    </location>
</feature>
<dbReference type="InterPro" id="IPR000297">
    <property type="entry name" value="PPIase_PpiC"/>
</dbReference>
<keyword evidence="2" id="KW-0697">Rotamase</keyword>
<evidence type="ECO:0000313" key="4">
    <source>
        <dbReference type="EMBL" id="KAF0807277.1"/>
    </source>
</evidence>
<evidence type="ECO:0000259" key="3">
    <source>
        <dbReference type="PROSITE" id="PS50198"/>
    </source>
</evidence>
<evidence type="ECO:0000313" key="5">
    <source>
        <dbReference type="Proteomes" id="UP000771797"/>
    </source>
</evidence>
<keyword evidence="5" id="KW-1185">Reference proteome</keyword>
<dbReference type="GO" id="GO:0016853">
    <property type="term" value="F:isomerase activity"/>
    <property type="evidence" value="ECO:0007669"/>
    <property type="project" value="UniProtKB-KW"/>
</dbReference>
<dbReference type="PANTHER" id="PTHR47245">
    <property type="entry name" value="PEPTIDYLPROLYL ISOMERASE"/>
    <property type="match status" value="1"/>
</dbReference>
<accession>A0ABQ6YC29</accession>
<dbReference type="InterPro" id="IPR023058">
    <property type="entry name" value="PPIase_PpiC_CS"/>
</dbReference>
<protein>
    <submittedName>
        <fullName evidence="4">PpiC-type peptidyl-prolyl cis-trans isomerase</fullName>
    </submittedName>
</protein>